<dbReference type="EMBL" id="CAEZWM010000063">
    <property type="protein sequence ID" value="CAB4655443.1"/>
    <property type="molecule type" value="Genomic_DNA"/>
</dbReference>
<evidence type="ECO:0000259" key="4">
    <source>
        <dbReference type="Pfam" id="PF20257"/>
    </source>
</evidence>
<evidence type="ECO:0000259" key="3">
    <source>
        <dbReference type="Pfam" id="PF01887"/>
    </source>
</evidence>
<dbReference type="PANTHER" id="PTHR35092">
    <property type="entry name" value="CHLORINASE MJ1651"/>
    <property type="match status" value="1"/>
</dbReference>
<dbReference type="PIRSF" id="PIRSF006779">
    <property type="entry name" value="UCP006779"/>
    <property type="match status" value="1"/>
</dbReference>
<dbReference type="SUPFAM" id="SSF102522">
    <property type="entry name" value="Bacterial fluorinating enzyme, N-terminal domain"/>
    <property type="match status" value="1"/>
</dbReference>
<dbReference type="Gene3D" id="3.40.50.10790">
    <property type="entry name" value="S-adenosyl-l-methionine hydroxide adenosyltransferase, N-terminal"/>
    <property type="match status" value="1"/>
</dbReference>
<feature type="domain" description="S-adenosyl-l-methionine hydroxide adenosyltransferase C-terminal" evidence="4">
    <location>
        <begin position="182"/>
        <end position="269"/>
    </location>
</feature>
<dbReference type="SUPFAM" id="SSF101852">
    <property type="entry name" value="Bacterial fluorinating enzyme, C-terminal domain"/>
    <property type="match status" value="1"/>
</dbReference>
<dbReference type="InterPro" id="IPR002747">
    <property type="entry name" value="SAM_OH_AdoTrfase"/>
</dbReference>
<dbReference type="InterPro" id="IPR046469">
    <property type="entry name" value="SAM_HAT_N"/>
</dbReference>
<feature type="domain" description="S-adenosyl-l-methionine hydroxide adenosyltransferase N-terminal" evidence="3">
    <location>
        <begin position="11"/>
        <end position="156"/>
    </location>
</feature>
<dbReference type="Pfam" id="PF01887">
    <property type="entry name" value="SAM_HAT_N"/>
    <property type="match status" value="1"/>
</dbReference>
<evidence type="ECO:0000256" key="1">
    <source>
        <dbReference type="ARBA" id="ARBA00022691"/>
    </source>
</evidence>
<dbReference type="Gene3D" id="2.40.30.90">
    <property type="entry name" value="Bacterial fluorinating enzyme like"/>
    <property type="match status" value="1"/>
</dbReference>
<keyword evidence="1" id="KW-0949">S-adenosyl-L-methionine</keyword>
<dbReference type="AlphaFoldDB" id="A0A6J6L413"/>
<dbReference type="InterPro" id="IPR046470">
    <property type="entry name" value="SAM_HAT_C"/>
</dbReference>
<evidence type="ECO:0000313" key="5">
    <source>
        <dbReference type="EMBL" id="CAB4655443.1"/>
    </source>
</evidence>
<dbReference type="InterPro" id="IPR023227">
    <property type="entry name" value="SAM_OH_AdoTrfase_C_sf"/>
</dbReference>
<reference evidence="5" key="1">
    <citation type="submission" date="2020-05" db="EMBL/GenBank/DDBJ databases">
        <authorList>
            <person name="Chiriac C."/>
            <person name="Salcher M."/>
            <person name="Ghai R."/>
            <person name="Kavagutti S V."/>
        </authorList>
    </citation>
    <scope>NUCLEOTIDE SEQUENCE</scope>
</reference>
<evidence type="ECO:0000256" key="2">
    <source>
        <dbReference type="ARBA" id="ARBA00024035"/>
    </source>
</evidence>
<dbReference type="Pfam" id="PF20257">
    <property type="entry name" value="SAM_HAT_C"/>
    <property type="match status" value="1"/>
</dbReference>
<organism evidence="5">
    <name type="scientific">freshwater metagenome</name>
    <dbReference type="NCBI Taxonomy" id="449393"/>
    <lineage>
        <taxon>unclassified sequences</taxon>
        <taxon>metagenomes</taxon>
        <taxon>ecological metagenomes</taxon>
    </lineage>
</organism>
<dbReference type="PANTHER" id="PTHR35092:SF1">
    <property type="entry name" value="CHLORINASE MJ1651"/>
    <property type="match status" value="1"/>
</dbReference>
<comment type="similarity">
    <text evidence="2">Belongs to the SAM hydrolase / SAM-dependent halogenase family.</text>
</comment>
<protein>
    <submittedName>
        <fullName evidence="5">Unannotated protein</fullName>
    </submittedName>
</protein>
<name>A0A6J6L413_9ZZZZ</name>
<sequence>MPAATPRPEFVSFLSDYGYADEFVGVCKSVILSIAPHLQIIDVSHNIPAHDVRAGALTLVRAAQYLPVGIILAVVDPGVGTDRRAIAVQTESCILIGPDNGILAPTVAILGGALSAVSITNPDYLLESAGPTFSGRDVFAPAAGFIASGVALGDLGESIDPASLTPGMLPIADTDGDEIRCEIWWIDSFGNAQLNIGPESLAERGLVVGDQIEVKIRDNAGMLRWVHTYADAKPSEFALVVDSYGLCSLVLDRRSAAAEHDLRIGTEVRISTPPASVVGAGARTVKEPVVTEVSITRPPGEFE</sequence>
<dbReference type="InterPro" id="IPR023228">
    <property type="entry name" value="SAM_OH_AdoTrfase_N_sf"/>
</dbReference>
<accession>A0A6J6L413</accession>
<proteinExistence type="inferred from homology"/>
<gene>
    <name evidence="5" type="ORF">UFOPK2242_00647</name>
</gene>